<evidence type="ECO:0000259" key="6">
    <source>
        <dbReference type="PROSITE" id="PS50089"/>
    </source>
</evidence>
<dbReference type="KEGG" id="tet:TTHERM_000925319"/>
<feature type="compositionally biased region" description="Basic and acidic residues" evidence="5">
    <location>
        <begin position="163"/>
        <end position="174"/>
    </location>
</feature>
<dbReference type="OrthoDB" id="422021at2759"/>
<dbReference type="Pfam" id="PF13639">
    <property type="entry name" value="zf-RING_2"/>
    <property type="match status" value="1"/>
</dbReference>
<dbReference type="PROSITE" id="PS50089">
    <property type="entry name" value="ZF_RING_2"/>
    <property type="match status" value="1"/>
</dbReference>
<dbReference type="CDD" id="cd16454">
    <property type="entry name" value="RING-H2_PA-TM-RING"/>
    <property type="match status" value="1"/>
</dbReference>
<keyword evidence="8" id="KW-1185">Reference proteome</keyword>
<feature type="compositionally biased region" description="Acidic residues" evidence="5">
    <location>
        <begin position="149"/>
        <end position="162"/>
    </location>
</feature>
<dbReference type="GO" id="GO:0008270">
    <property type="term" value="F:zinc ion binding"/>
    <property type="evidence" value="ECO:0007669"/>
    <property type="project" value="UniProtKB-KW"/>
</dbReference>
<dbReference type="GO" id="GO:0005634">
    <property type="term" value="C:nucleus"/>
    <property type="evidence" value="ECO:0007669"/>
    <property type="project" value="TreeGrafter"/>
</dbReference>
<evidence type="ECO:0000256" key="4">
    <source>
        <dbReference type="PROSITE-ProRule" id="PRU00175"/>
    </source>
</evidence>
<dbReference type="PANTHER" id="PTHR45931:SF3">
    <property type="entry name" value="RING ZINC FINGER-CONTAINING PROTEIN"/>
    <property type="match status" value="1"/>
</dbReference>
<reference evidence="8" key="1">
    <citation type="journal article" date="2006" name="PLoS Biol.">
        <title>Macronuclear genome sequence of the ciliate Tetrahymena thermophila, a model eukaryote.</title>
        <authorList>
            <person name="Eisen J.A."/>
            <person name="Coyne R.S."/>
            <person name="Wu M."/>
            <person name="Wu D."/>
            <person name="Thiagarajan M."/>
            <person name="Wortman J.R."/>
            <person name="Badger J.H."/>
            <person name="Ren Q."/>
            <person name="Amedeo P."/>
            <person name="Jones K.M."/>
            <person name="Tallon L.J."/>
            <person name="Delcher A.L."/>
            <person name="Salzberg S.L."/>
            <person name="Silva J.C."/>
            <person name="Haas B.J."/>
            <person name="Majoros W.H."/>
            <person name="Farzad M."/>
            <person name="Carlton J.M."/>
            <person name="Smith R.K. Jr."/>
            <person name="Garg J."/>
            <person name="Pearlman R.E."/>
            <person name="Karrer K.M."/>
            <person name="Sun L."/>
            <person name="Manning G."/>
            <person name="Elde N.C."/>
            <person name="Turkewitz A.P."/>
            <person name="Asai D.J."/>
            <person name="Wilkes D.E."/>
            <person name="Wang Y."/>
            <person name="Cai H."/>
            <person name="Collins K."/>
            <person name="Stewart B.A."/>
            <person name="Lee S.R."/>
            <person name="Wilamowska K."/>
            <person name="Weinberg Z."/>
            <person name="Ruzzo W.L."/>
            <person name="Wloga D."/>
            <person name="Gaertig J."/>
            <person name="Frankel J."/>
            <person name="Tsao C.-C."/>
            <person name="Gorovsky M.A."/>
            <person name="Keeling P.J."/>
            <person name="Waller R.F."/>
            <person name="Patron N.J."/>
            <person name="Cherry J.M."/>
            <person name="Stover N.A."/>
            <person name="Krieger C.J."/>
            <person name="del Toro C."/>
            <person name="Ryder H.F."/>
            <person name="Williamson S.C."/>
            <person name="Barbeau R.A."/>
            <person name="Hamilton E.P."/>
            <person name="Orias E."/>
        </authorList>
    </citation>
    <scope>NUCLEOTIDE SEQUENCE [LARGE SCALE GENOMIC DNA]</scope>
    <source>
        <strain evidence="8">SB210</strain>
    </source>
</reference>
<evidence type="ECO:0000256" key="2">
    <source>
        <dbReference type="ARBA" id="ARBA00022771"/>
    </source>
</evidence>
<dbReference type="GO" id="GO:0061630">
    <property type="term" value="F:ubiquitin protein ligase activity"/>
    <property type="evidence" value="ECO:0007669"/>
    <property type="project" value="TreeGrafter"/>
</dbReference>
<evidence type="ECO:0000313" key="7">
    <source>
        <dbReference type="EMBL" id="EWS72401.1"/>
    </source>
</evidence>
<dbReference type="GO" id="GO:0006511">
    <property type="term" value="P:ubiquitin-dependent protein catabolic process"/>
    <property type="evidence" value="ECO:0007669"/>
    <property type="project" value="TreeGrafter"/>
</dbReference>
<dbReference type="Gene3D" id="3.30.160.60">
    <property type="entry name" value="Classic Zinc Finger"/>
    <property type="match status" value="1"/>
</dbReference>
<keyword evidence="1" id="KW-0479">Metal-binding</keyword>
<accession>W7XER6</accession>
<feature type="domain" description="RING-type" evidence="6">
    <location>
        <begin position="237"/>
        <end position="278"/>
    </location>
</feature>
<evidence type="ECO:0000256" key="3">
    <source>
        <dbReference type="ARBA" id="ARBA00022833"/>
    </source>
</evidence>
<dbReference type="InterPro" id="IPR013083">
    <property type="entry name" value="Znf_RING/FYVE/PHD"/>
</dbReference>
<dbReference type="SMART" id="SM00184">
    <property type="entry name" value="RING"/>
    <property type="match status" value="1"/>
</dbReference>
<keyword evidence="3" id="KW-0862">Zinc</keyword>
<evidence type="ECO:0000313" key="8">
    <source>
        <dbReference type="Proteomes" id="UP000009168"/>
    </source>
</evidence>
<evidence type="ECO:0000256" key="1">
    <source>
        <dbReference type="ARBA" id="ARBA00022723"/>
    </source>
</evidence>
<dbReference type="STRING" id="312017.W7XER6"/>
<sequence length="285" mass="33762">MFSLLFKSDQCKYCNKNIAVISKLIHEAQCEKTFNKYQVKTQGQNTITQSNVQLIQCSICNEQFSSEDQLDNHIEDCFQINQLVTCEICQQSFPQFQIEDHKLVCQEGSKIYSQQFQNKKNQNMEDENIQDQENEEEMQNQSENISYNDDQEQYEEDDDQQEEDHNFEYEEESKQNQMQFTDDQINQILDRGGQLPQFEDHDLSNTGGLNNQQIEVFPTSKFDPKKNENLSIDLISCSICLDEFEKFQWLKTLGCLHRFHKKCINHWLIKNRLCPICKVDQKQFV</sequence>
<dbReference type="GeneID" id="24441098"/>
<feature type="compositionally biased region" description="Acidic residues" evidence="5">
    <location>
        <begin position="124"/>
        <end position="138"/>
    </location>
</feature>
<keyword evidence="2 4" id="KW-0863">Zinc-finger</keyword>
<evidence type="ECO:0000256" key="5">
    <source>
        <dbReference type="SAM" id="MobiDB-lite"/>
    </source>
</evidence>
<dbReference type="Gene3D" id="3.30.40.10">
    <property type="entry name" value="Zinc/RING finger domain, C3HC4 (zinc finger)"/>
    <property type="match status" value="1"/>
</dbReference>
<dbReference type="SUPFAM" id="SSF57850">
    <property type="entry name" value="RING/U-box"/>
    <property type="match status" value="1"/>
</dbReference>
<dbReference type="PANTHER" id="PTHR45931">
    <property type="entry name" value="SI:CH211-59O9.10"/>
    <property type="match status" value="1"/>
</dbReference>
<dbReference type="EMBL" id="GG662513">
    <property type="protein sequence ID" value="EWS72401.1"/>
    <property type="molecule type" value="Genomic_DNA"/>
</dbReference>
<dbReference type="Proteomes" id="UP000009168">
    <property type="component" value="Unassembled WGS sequence"/>
</dbReference>
<gene>
    <name evidence="7" type="ORF">TTHERM_000925319</name>
</gene>
<dbReference type="RefSeq" id="XP_012655057.1">
    <property type="nucleotide sequence ID" value="XM_012799603.1"/>
</dbReference>
<protein>
    <submittedName>
        <fullName evidence="7">Zinc finger, C3HC4 type (RING finger) protein</fullName>
    </submittedName>
</protein>
<dbReference type="InterPro" id="IPR051834">
    <property type="entry name" value="RING_finger_E3_ligase"/>
</dbReference>
<dbReference type="InterPro" id="IPR001841">
    <property type="entry name" value="Znf_RING"/>
</dbReference>
<organism evidence="7 8">
    <name type="scientific">Tetrahymena thermophila (strain SB210)</name>
    <dbReference type="NCBI Taxonomy" id="312017"/>
    <lineage>
        <taxon>Eukaryota</taxon>
        <taxon>Sar</taxon>
        <taxon>Alveolata</taxon>
        <taxon>Ciliophora</taxon>
        <taxon>Intramacronucleata</taxon>
        <taxon>Oligohymenophorea</taxon>
        <taxon>Hymenostomatida</taxon>
        <taxon>Tetrahymenina</taxon>
        <taxon>Tetrahymenidae</taxon>
        <taxon>Tetrahymena</taxon>
    </lineage>
</organism>
<feature type="region of interest" description="Disordered" evidence="5">
    <location>
        <begin position="116"/>
        <end position="177"/>
    </location>
</feature>
<dbReference type="AlphaFoldDB" id="W7XER6"/>
<name>W7XER6_TETTS</name>
<proteinExistence type="predicted"/>
<dbReference type="InParanoid" id="W7XER6"/>